<feature type="transmembrane region" description="Helical" evidence="8">
    <location>
        <begin position="6"/>
        <end position="22"/>
    </location>
</feature>
<evidence type="ECO:0000313" key="10">
    <source>
        <dbReference type="Proteomes" id="UP000199564"/>
    </source>
</evidence>
<evidence type="ECO:0000256" key="6">
    <source>
        <dbReference type="ARBA" id="ARBA00023136"/>
    </source>
</evidence>
<feature type="transmembrane region" description="Helical" evidence="8">
    <location>
        <begin position="51"/>
        <end position="69"/>
    </location>
</feature>
<keyword evidence="4 8" id="KW-0812">Transmembrane</keyword>
<keyword evidence="5 8" id="KW-1133">Transmembrane helix</keyword>
<dbReference type="STRING" id="226506.SAMN04488519_10772"/>
<organism evidence="9 10">
    <name type="scientific">Algoriphagus ornithinivorans</name>
    <dbReference type="NCBI Taxonomy" id="226506"/>
    <lineage>
        <taxon>Bacteria</taxon>
        <taxon>Pseudomonadati</taxon>
        <taxon>Bacteroidota</taxon>
        <taxon>Cytophagia</taxon>
        <taxon>Cytophagales</taxon>
        <taxon>Cyclobacteriaceae</taxon>
        <taxon>Algoriphagus</taxon>
    </lineage>
</organism>
<dbReference type="AlphaFoldDB" id="A0A1I5HJS9"/>
<feature type="transmembrane region" description="Helical" evidence="8">
    <location>
        <begin position="350"/>
        <end position="367"/>
    </location>
</feature>
<protein>
    <submittedName>
        <fullName evidence="9">D-alanyl-lipoteichoic acid acyltransferase DltB, MBOAT superfamily</fullName>
    </submittedName>
</protein>
<gene>
    <name evidence="9" type="ORF">SAMN04488519_10772</name>
</gene>
<feature type="transmembrane region" description="Helical" evidence="8">
    <location>
        <begin position="96"/>
        <end position="115"/>
    </location>
</feature>
<accession>A0A1I5HJS9</accession>
<evidence type="ECO:0000256" key="2">
    <source>
        <dbReference type="ARBA" id="ARBA00010323"/>
    </source>
</evidence>
<keyword evidence="3 7" id="KW-1003">Cell membrane</keyword>
<evidence type="ECO:0000313" key="9">
    <source>
        <dbReference type="EMBL" id="SFO48196.1"/>
    </source>
</evidence>
<feature type="transmembrane region" description="Helical" evidence="8">
    <location>
        <begin position="135"/>
        <end position="158"/>
    </location>
</feature>
<keyword evidence="10" id="KW-1185">Reference proteome</keyword>
<evidence type="ECO:0000256" key="1">
    <source>
        <dbReference type="ARBA" id="ARBA00004651"/>
    </source>
</evidence>
<keyword evidence="7 9" id="KW-0012">Acyltransferase</keyword>
<dbReference type="Proteomes" id="UP000199564">
    <property type="component" value="Unassembled WGS sequence"/>
</dbReference>
<dbReference type="InterPro" id="IPR004299">
    <property type="entry name" value="MBOAT_fam"/>
</dbReference>
<evidence type="ECO:0000256" key="3">
    <source>
        <dbReference type="ARBA" id="ARBA00022475"/>
    </source>
</evidence>
<dbReference type="PIRSF" id="PIRSF500217">
    <property type="entry name" value="AlgI"/>
    <property type="match status" value="1"/>
</dbReference>
<dbReference type="GO" id="GO:0016746">
    <property type="term" value="F:acyltransferase activity"/>
    <property type="evidence" value="ECO:0007669"/>
    <property type="project" value="UniProtKB-KW"/>
</dbReference>
<keyword evidence="6 7" id="KW-0472">Membrane</keyword>
<proteinExistence type="inferred from homology"/>
<reference evidence="10" key="1">
    <citation type="submission" date="2016-10" db="EMBL/GenBank/DDBJ databases">
        <authorList>
            <person name="Varghese N."/>
            <person name="Submissions S."/>
        </authorList>
    </citation>
    <scope>NUCLEOTIDE SEQUENCE [LARGE SCALE GENOMIC DNA]</scope>
    <source>
        <strain evidence="10">DSM 15282</strain>
    </source>
</reference>
<dbReference type="InterPro" id="IPR028362">
    <property type="entry name" value="AlgI"/>
</dbReference>
<feature type="transmembrane region" description="Helical" evidence="8">
    <location>
        <begin position="467"/>
        <end position="490"/>
    </location>
</feature>
<dbReference type="InterPro" id="IPR024194">
    <property type="entry name" value="Ac/AlaTfrase_AlgI/DltB"/>
</dbReference>
<dbReference type="GO" id="GO:0005886">
    <property type="term" value="C:plasma membrane"/>
    <property type="evidence" value="ECO:0007669"/>
    <property type="project" value="UniProtKB-SubCell"/>
</dbReference>
<dbReference type="GO" id="GO:0042121">
    <property type="term" value="P:alginic acid biosynthetic process"/>
    <property type="evidence" value="ECO:0007669"/>
    <property type="project" value="InterPro"/>
</dbReference>
<evidence type="ECO:0000256" key="7">
    <source>
        <dbReference type="PIRNR" id="PIRNR016636"/>
    </source>
</evidence>
<evidence type="ECO:0000256" key="4">
    <source>
        <dbReference type="ARBA" id="ARBA00022692"/>
    </source>
</evidence>
<evidence type="ECO:0000256" key="5">
    <source>
        <dbReference type="ARBA" id="ARBA00022989"/>
    </source>
</evidence>
<dbReference type="Pfam" id="PF03062">
    <property type="entry name" value="MBOAT"/>
    <property type="match status" value="1"/>
</dbReference>
<dbReference type="EMBL" id="FOVW01000007">
    <property type="protein sequence ID" value="SFO48196.1"/>
    <property type="molecule type" value="Genomic_DNA"/>
</dbReference>
<name>A0A1I5HJS9_9BACT</name>
<dbReference type="PANTHER" id="PTHR13285:SF18">
    <property type="entry name" value="PROTEIN-CYSTEINE N-PALMITOYLTRANSFERASE RASP"/>
    <property type="match status" value="1"/>
</dbReference>
<dbReference type="InterPro" id="IPR051085">
    <property type="entry name" value="MB_O-acyltransferase"/>
</dbReference>
<comment type="similarity">
    <text evidence="2 7">Belongs to the membrane-bound acyltransferase family.</text>
</comment>
<dbReference type="RefSeq" id="WP_091654470.1">
    <property type="nucleotide sequence ID" value="NZ_FOVW01000007.1"/>
</dbReference>
<feature type="transmembrane region" description="Helical" evidence="8">
    <location>
        <begin position="388"/>
        <end position="404"/>
    </location>
</feature>
<dbReference type="PANTHER" id="PTHR13285">
    <property type="entry name" value="ACYLTRANSFERASE"/>
    <property type="match status" value="1"/>
</dbReference>
<dbReference type="PIRSF" id="PIRSF016636">
    <property type="entry name" value="AlgI_DltB"/>
    <property type="match status" value="1"/>
</dbReference>
<sequence>MLFNSIDFLIFLPITFLLYWFVFQKKLWSQNLFILLSSYVFYAWWDWRFLALIIASSVVDYWCGLKLAVSTKKSAVASANRLLPTACVKHFQGKSLYLTLSLIFNLGLLGFFKYFNFFIDSTADMLLILGFQPNYGTLSIILPVGISFYTFQTLSYTIDIFKGKIKPTRNILAFFSYVAFFPQLVAGPIERAGSLLTQFLRKRQFSYENGSAGMQLILWGFFKKIVIADNCALVVNPIFENYQTASGVELIMGTVLFAIQIYGDFSGYSDIAIGVAKLFGFELMSNFKTPYFSRNIAEFWRRWHISLSTWFRDYLYFPLGGTKGTKLNAVRNIFIVFIISGLWHGANWTFVIWGVLHAALYALIFLFRKNRNLNKTSNHISIKEAPQILLTFILVCFAWIFFRAESLFEAWAYVVGMILNPFLPANFSWISYELRIILLLFLLAEWVGRAHTTWLERLEGKWYRFPAYFGTLGFILFAGVFSESQTFIYFQF</sequence>
<keyword evidence="7 9" id="KW-0808">Transferase</keyword>
<evidence type="ECO:0000256" key="8">
    <source>
        <dbReference type="SAM" id="Phobius"/>
    </source>
</evidence>
<comment type="subcellular location">
    <subcellularLocation>
        <location evidence="1">Cell membrane</location>
        <topology evidence="1">Multi-pass membrane protein</topology>
    </subcellularLocation>
</comment>